<dbReference type="AlphaFoldDB" id="A0A9X2A7K0"/>
<feature type="domain" description="Secretion system C-terminal sorting" evidence="2">
    <location>
        <begin position="419"/>
        <end position="495"/>
    </location>
</feature>
<comment type="caution">
    <text evidence="3">The sequence shown here is derived from an EMBL/GenBank/DDBJ whole genome shotgun (WGS) entry which is preliminary data.</text>
</comment>
<dbReference type="Pfam" id="PF18962">
    <property type="entry name" value="Por_Secre_tail"/>
    <property type="match status" value="1"/>
</dbReference>
<proteinExistence type="predicted"/>
<name>A0A9X2A7K0_9FLAO</name>
<evidence type="ECO:0000259" key="2">
    <source>
        <dbReference type="Pfam" id="PF18962"/>
    </source>
</evidence>
<dbReference type="EMBL" id="JAJSON010000028">
    <property type="protein sequence ID" value="MCG9973170.1"/>
    <property type="molecule type" value="Genomic_DNA"/>
</dbReference>
<dbReference type="NCBIfam" id="TIGR04183">
    <property type="entry name" value="Por_Secre_tail"/>
    <property type="match status" value="1"/>
</dbReference>
<keyword evidence="1" id="KW-0732">Signal</keyword>
<dbReference type="Proteomes" id="UP001139344">
    <property type="component" value="Unassembled WGS sequence"/>
</dbReference>
<feature type="non-terminal residue" evidence="3">
    <location>
        <position position="1"/>
    </location>
</feature>
<evidence type="ECO:0000313" key="4">
    <source>
        <dbReference type="Proteomes" id="UP001139344"/>
    </source>
</evidence>
<dbReference type="InterPro" id="IPR026444">
    <property type="entry name" value="Secre_tail"/>
</dbReference>
<sequence length="498" mass="54891">ITYTDDEGCQATAIVTVHPNPTVSIQQPQLDCFSDAPSMIVTSPVDKTGWEFRLVIKGQSGTFASYPDGGYPGLAPLTTYVLTAKDTNGCTVDEEFTTGRILDTPIDPTLEADQPDCDTFQGTIRVTNHVAGQTYWVKLKTDPSTTPNFVSYPTNGFENLDPGTYVVVARSADLCSSGAAEITLDEPECNHLFPTQTECSDYLYCNTDNFVQDYMCVTIKKIQGINTVTNIIPGALFYYADFFVENADVGTQIEIKVEQTPAPGFMPFHYVNDANVRIYVNGCEVATIDSITWEVGTGENAGKYYVVIDYTPLEAGTTVVSIKWDPKTANGSVPVSLDNSDPYFNSYKFGMLVDGSNEPGTFGTLGMNTAKQCQDPVVFDRSDCEFPPKQAESLAKESLSIEDNTLELIEPNEPQFTAYPVPFRENLNIGYKFDYTSDVTIQIFNLNGQLVKSYTEKSVNSNSVSTLDIDFAPRASQIYIVRMITDREVFTKKIISAK</sequence>
<evidence type="ECO:0000313" key="3">
    <source>
        <dbReference type="EMBL" id="MCG9973170.1"/>
    </source>
</evidence>
<dbReference type="RefSeq" id="WP_240100549.1">
    <property type="nucleotide sequence ID" value="NZ_JAJSON010000028.1"/>
</dbReference>
<accession>A0A9X2A7K0</accession>
<evidence type="ECO:0000256" key="1">
    <source>
        <dbReference type="ARBA" id="ARBA00022729"/>
    </source>
</evidence>
<protein>
    <submittedName>
        <fullName evidence="3">T9SS type A sorting domain-containing protein</fullName>
    </submittedName>
</protein>
<reference evidence="3" key="1">
    <citation type="submission" date="2021-12" db="EMBL/GenBank/DDBJ databases">
        <title>Description of Gramella crocea sp. nov., a new bacterium isolated from activated sludge.</title>
        <authorList>
            <person name="Zhang X."/>
        </authorList>
    </citation>
    <scope>NUCLEOTIDE SEQUENCE</scope>
    <source>
        <strain evidence="3">YB25</strain>
    </source>
</reference>
<organism evidence="3 4">
    <name type="scientific">Christiangramia crocea</name>
    <dbReference type="NCBI Taxonomy" id="2904124"/>
    <lineage>
        <taxon>Bacteria</taxon>
        <taxon>Pseudomonadati</taxon>
        <taxon>Bacteroidota</taxon>
        <taxon>Flavobacteriia</taxon>
        <taxon>Flavobacteriales</taxon>
        <taxon>Flavobacteriaceae</taxon>
        <taxon>Christiangramia</taxon>
    </lineage>
</organism>
<keyword evidence="4" id="KW-1185">Reference proteome</keyword>
<gene>
    <name evidence="3" type="ORF">LU635_16080</name>
</gene>